<protein>
    <recommendedName>
        <fullName evidence="1">Pappalysin-1 SD scarf domain-containing protein</fullName>
    </recommendedName>
</protein>
<name>A0A815WI66_9BILA</name>
<gene>
    <name evidence="4" type="ORF">JXQ802_LOCUS57516</name>
    <name evidence="5" type="ORF">JXQ802_LOCUS57519</name>
    <name evidence="2" type="ORF">PYM288_LOCUS40915</name>
    <name evidence="3" type="ORF">PYM288_LOCUS40917</name>
</gene>
<dbReference type="EMBL" id="CAJNOH010013236">
    <property type="protein sequence ID" value="CAF1543816.1"/>
    <property type="molecule type" value="Genomic_DNA"/>
</dbReference>
<proteinExistence type="predicted"/>
<evidence type="ECO:0000259" key="1">
    <source>
        <dbReference type="Pfam" id="PF25900"/>
    </source>
</evidence>
<dbReference type="Proteomes" id="UP000663870">
    <property type="component" value="Unassembled WGS sequence"/>
</dbReference>
<evidence type="ECO:0000313" key="7">
    <source>
        <dbReference type="Proteomes" id="UP000663870"/>
    </source>
</evidence>
<comment type="caution">
    <text evidence="3">The sequence shown here is derived from an EMBL/GenBank/DDBJ whole genome shotgun (WGS) entry which is preliminary data.</text>
</comment>
<organism evidence="3 6">
    <name type="scientific">Rotaria sordida</name>
    <dbReference type="NCBI Taxonomy" id="392033"/>
    <lineage>
        <taxon>Eukaryota</taxon>
        <taxon>Metazoa</taxon>
        <taxon>Spiralia</taxon>
        <taxon>Gnathifera</taxon>
        <taxon>Rotifera</taxon>
        <taxon>Eurotatoria</taxon>
        <taxon>Bdelloidea</taxon>
        <taxon>Philodinida</taxon>
        <taxon>Philodinidae</taxon>
        <taxon>Rotaria</taxon>
    </lineage>
</organism>
<evidence type="ECO:0000313" key="3">
    <source>
        <dbReference type="EMBL" id="CAF1543816.1"/>
    </source>
</evidence>
<dbReference type="InterPro" id="IPR058897">
    <property type="entry name" value="PAPPA_SD_C"/>
</dbReference>
<accession>A0A815WI66</accession>
<sequence length="98" mass="11075">MTESNTATSHAWKRQEQWASCVLQFSSQYNDSTWSANQVIGPPKVYPRHGDIVGAWAQGNRAPDEFIIVGFERAVYPEQIDIYETYNPGAVIRVSARN</sequence>
<dbReference type="Pfam" id="PF25900">
    <property type="entry name" value="PAPPA"/>
    <property type="match status" value="1"/>
</dbReference>
<evidence type="ECO:0000313" key="2">
    <source>
        <dbReference type="EMBL" id="CAF1543783.1"/>
    </source>
</evidence>
<dbReference type="AlphaFoldDB" id="A0A815WI66"/>
<evidence type="ECO:0000313" key="4">
    <source>
        <dbReference type="EMBL" id="CAF1670483.1"/>
    </source>
</evidence>
<evidence type="ECO:0000313" key="5">
    <source>
        <dbReference type="EMBL" id="CAF1670495.1"/>
    </source>
</evidence>
<dbReference type="EMBL" id="CAJNOL010015129">
    <property type="protein sequence ID" value="CAF1670495.1"/>
    <property type="molecule type" value="Genomic_DNA"/>
</dbReference>
<dbReference type="EMBL" id="CAJNOH010013235">
    <property type="protein sequence ID" value="CAF1543783.1"/>
    <property type="molecule type" value="Genomic_DNA"/>
</dbReference>
<feature type="non-terminal residue" evidence="3">
    <location>
        <position position="1"/>
    </location>
</feature>
<dbReference type="Proteomes" id="UP000663854">
    <property type="component" value="Unassembled WGS sequence"/>
</dbReference>
<reference evidence="3" key="1">
    <citation type="submission" date="2021-02" db="EMBL/GenBank/DDBJ databases">
        <authorList>
            <person name="Nowell W R."/>
        </authorList>
    </citation>
    <scope>NUCLEOTIDE SEQUENCE</scope>
</reference>
<keyword evidence="7" id="KW-1185">Reference proteome</keyword>
<dbReference type="EMBL" id="CAJNOL010015127">
    <property type="protein sequence ID" value="CAF1670483.1"/>
    <property type="molecule type" value="Genomic_DNA"/>
</dbReference>
<feature type="domain" description="Pappalysin-1 SD scarf" evidence="1">
    <location>
        <begin position="13"/>
        <end position="89"/>
    </location>
</feature>
<evidence type="ECO:0000313" key="6">
    <source>
        <dbReference type="Proteomes" id="UP000663854"/>
    </source>
</evidence>